<proteinExistence type="inferred from homology"/>
<dbReference type="Gene3D" id="3.40.395.10">
    <property type="entry name" value="Adenoviral Proteinase, Chain A"/>
    <property type="match status" value="1"/>
</dbReference>
<evidence type="ECO:0000313" key="6">
    <source>
        <dbReference type="EMBL" id="PHT74648.1"/>
    </source>
</evidence>
<reference evidence="6 7" key="2">
    <citation type="journal article" date="2017" name="Genome Biol.">
        <title>New reference genome sequences of hot pepper reveal the massive evolution of plant disease-resistance genes by retroduplication.</title>
        <authorList>
            <person name="Kim S."/>
            <person name="Park J."/>
            <person name="Yeom S.I."/>
            <person name="Kim Y.M."/>
            <person name="Seo E."/>
            <person name="Kim K.T."/>
            <person name="Kim M.S."/>
            <person name="Lee J.M."/>
            <person name="Cheong K."/>
            <person name="Shin H.S."/>
            <person name="Kim S.B."/>
            <person name="Han K."/>
            <person name="Lee J."/>
            <person name="Park M."/>
            <person name="Lee H.A."/>
            <person name="Lee H.Y."/>
            <person name="Lee Y."/>
            <person name="Oh S."/>
            <person name="Lee J.H."/>
            <person name="Choi E."/>
            <person name="Choi E."/>
            <person name="Lee S.E."/>
            <person name="Jeon J."/>
            <person name="Kim H."/>
            <person name="Choi G."/>
            <person name="Song H."/>
            <person name="Lee J."/>
            <person name="Lee S.C."/>
            <person name="Kwon J.K."/>
            <person name="Lee H.Y."/>
            <person name="Koo N."/>
            <person name="Hong Y."/>
            <person name="Kim R.W."/>
            <person name="Kang W.H."/>
            <person name="Huh J.H."/>
            <person name="Kang B.C."/>
            <person name="Yang T.J."/>
            <person name="Lee Y.H."/>
            <person name="Bennetzen J.L."/>
            <person name="Choi D."/>
        </authorList>
    </citation>
    <scope>NUCLEOTIDE SEQUENCE [LARGE SCALE GENOMIC DNA]</scope>
    <source>
        <strain evidence="7">cv. CM334</strain>
    </source>
</reference>
<evidence type="ECO:0000256" key="2">
    <source>
        <dbReference type="ARBA" id="ARBA00022670"/>
    </source>
</evidence>
<evidence type="ECO:0000259" key="5">
    <source>
        <dbReference type="PROSITE" id="PS50600"/>
    </source>
</evidence>
<gene>
    <name evidence="6" type="ORF">T459_21925</name>
</gene>
<dbReference type="InterPro" id="IPR038765">
    <property type="entry name" value="Papain-like_cys_pep_sf"/>
</dbReference>
<dbReference type="PANTHER" id="PTHR31470">
    <property type="entry name" value="CYSTEINE PROTEINASES SUPERFAMILY PROTEIN-RELATED-RELATED"/>
    <property type="match status" value="1"/>
</dbReference>
<dbReference type="GO" id="GO:0006508">
    <property type="term" value="P:proteolysis"/>
    <property type="evidence" value="ECO:0007669"/>
    <property type="project" value="UniProtKB-KW"/>
</dbReference>
<feature type="domain" description="Ubiquitin-like protease family profile" evidence="5">
    <location>
        <begin position="319"/>
        <end position="531"/>
    </location>
</feature>
<dbReference type="PROSITE" id="PS50600">
    <property type="entry name" value="ULP_PROTEASE"/>
    <property type="match status" value="1"/>
</dbReference>
<accession>A0A2G2YY14</accession>
<comment type="similarity">
    <text evidence="1">Belongs to the peptidase C48 family.</text>
</comment>
<dbReference type="Gramene" id="PHT74648">
    <property type="protein sequence ID" value="PHT74648"/>
    <property type="gene ID" value="T459_21925"/>
</dbReference>
<reference evidence="6 7" key="1">
    <citation type="journal article" date="2014" name="Nat. Genet.">
        <title>Genome sequence of the hot pepper provides insights into the evolution of pungency in Capsicum species.</title>
        <authorList>
            <person name="Kim S."/>
            <person name="Park M."/>
            <person name="Yeom S.I."/>
            <person name="Kim Y.M."/>
            <person name="Lee J.M."/>
            <person name="Lee H.A."/>
            <person name="Seo E."/>
            <person name="Choi J."/>
            <person name="Cheong K."/>
            <person name="Kim K.T."/>
            <person name="Jung K."/>
            <person name="Lee G.W."/>
            <person name="Oh S.K."/>
            <person name="Bae C."/>
            <person name="Kim S.B."/>
            <person name="Lee H.Y."/>
            <person name="Kim S.Y."/>
            <person name="Kim M.S."/>
            <person name="Kang B.C."/>
            <person name="Jo Y.D."/>
            <person name="Yang H.B."/>
            <person name="Jeong H.J."/>
            <person name="Kang W.H."/>
            <person name="Kwon J.K."/>
            <person name="Shin C."/>
            <person name="Lim J.Y."/>
            <person name="Park J.H."/>
            <person name="Huh J.H."/>
            <person name="Kim J.S."/>
            <person name="Kim B.D."/>
            <person name="Cohen O."/>
            <person name="Paran I."/>
            <person name="Suh M.C."/>
            <person name="Lee S.B."/>
            <person name="Kim Y.K."/>
            <person name="Shin Y."/>
            <person name="Noh S.J."/>
            <person name="Park J."/>
            <person name="Seo Y.S."/>
            <person name="Kwon S.Y."/>
            <person name="Kim H.A."/>
            <person name="Park J.M."/>
            <person name="Kim H.J."/>
            <person name="Choi S.B."/>
            <person name="Bosland P.W."/>
            <person name="Reeves G."/>
            <person name="Jo S.H."/>
            <person name="Lee B.W."/>
            <person name="Cho H.T."/>
            <person name="Choi H.S."/>
            <person name="Lee M.S."/>
            <person name="Yu Y."/>
            <person name="Do Choi Y."/>
            <person name="Park B.S."/>
            <person name="van Deynze A."/>
            <person name="Ashrafi H."/>
            <person name="Hill T."/>
            <person name="Kim W.T."/>
            <person name="Pai H.S."/>
            <person name="Ahn H.K."/>
            <person name="Yeam I."/>
            <person name="Giovannoni J.J."/>
            <person name="Rose J.K."/>
            <person name="Sorensen I."/>
            <person name="Lee S.J."/>
            <person name="Kim R.W."/>
            <person name="Choi I.Y."/>
            <person name="Choi B.S."/>
            <person name="Lim J.S."/>
            <person name="Lee Y.H."/>
            <person name="Choi D."/>
        </authorList>
    </citation>
    <scope>NUCLEOTIDE SEQUENCE [LARGE SCALE GENOMIC DNA]</scope>
    <source>
        <strain evidence="7">cv. CM334</strain>
    </source>
</reference>
<keyword evidence="2" id="KW-0645">Protease</keyword>
<keyword evidence="3" id="KW-0378">Hydrolase</keyword>
<dbReference type="AlphaFoldDB" id="A0A2G2YY14"/>
<dbReference type="Pfam" id="PF02902">
    <property type="entry name" value="Peptidase_C48"/>
    <property type="match status" value="1"/>
</dbReference>
<evidence type="ECO:0000256" key="1">
    <source>
        <dbReference type="ARBA" id="ARBA00005234"/>
    </source>
</evidence>
<name>A0A2G2YY14_CAPAN</name>
<dbReference type="EMBL" id="AYRZ02000008">
    <property type="protein sequence ID" value="PHT74648.1"/>
    <property type="molecule type" value="Genomic_DNA"/>
</dbReference>
<keyword evidence="7" id="KW-1185">Reference proteome</keyword>
<evidence type="ECO:0000256" key="4">
    <source>
        <dbReference type="SAM" id="MobiDB-lite"/>
    </source>
</evidence>
<organism evidence="6 7">
    <name type="scientific">Capsicum annuum</name>
    <name type="common">Capsicum pepper</name>
    <dbReference type="NCBI Taxonomy" id="4072"/>
    <lineage>
        <taxon>Eukaryota</taxon>
        <taxon>Viridiplantae</taxon>
        <taxon>Streptophyta</taxon>
        <taxon>Embryophyta</taxon>
        <taxon>Tracheophyta</taxon>
        <taxon>Spermatophyta</taxon>
        <taxon>Magnoliopsida</taxon>
        <taxon>eudicotyledons</taxon>
        <taxon>Gunneridae</taxon>
        <taxon>Pentapetalae</taxon>
        <taxon>asterids</taxon>
        <taxon>lamiids</taxon>
        <taxon>Solanales</taxon>
        <taxon>Solanaceae</taxon>
        <taxon>Solanoideae</taxon>
        <taxon>Capsiceae</taxon>
        <taxon>Capsicum</taxon>
    </lineage>
</organism>
<evidence type="ECO:0000256" key="3">
    <source>
        <dbReference type="ARBA" id="ARBA00022801"/>
    </source>
</evidence>
<evidence type="ECO:0000313" key="7">
    <source>
        <dbReference type="Proteomes" id="UP000222542"/>
    </source>
</evidence>
<feature type="region of interest" description="Disordered" evidence="4">
    <location>
        <begin position="160"/>
        <end position="192"/>
    </location>
</feature>
<comment type="caution">
    <text evidence="6">The sequence shown here is derived from an EMBL/GenBank/DDBJ whole genome shotgun (WGS) entry which is preliminary data.</text>
</comment>
<feature type="compositionally biased region" description="Basic and acidic residues" evidence="4">
    <location>
        <begin position="169"/>
        <end position="192"/>
    </location>
</feature>
<dbReference type="GO" id="GO:0008234">
    <property type="term" value="F:cysteine-type peptidase activity"/>
    <property type="evidence" value="ECO:0007669"/>
    <property type="project" value="InterPro"/>
</dbReference>
<dbReference type="InterPro" id="IPR003653">
    <property type="entry name" value="Peptidase_C48_C"/>
</dbReference>
<protein>
    <recommendedName>
        <fullName evidence="5">Ubiquitin-like protease family profile domain-containing protein</fullName>
    </recommendedName>
</protein>
<sequence>MANEDSPSFSLRISQIETQKGVHDSNQVLGFTPGKFDYTKLGFSENRSKQWNDPEKLKILREAFATKNLDSDIQMEDQDEIEHIPNLRHSRNLTPSSQELNYLELSKPLMFGLKYHDTNVAQAVSVQMRLDAGPSSHPPAKKQKLVDECENFSLGVANTKKQSKKLSKEKHLAGSSRDHSEPRVSLDKDNVAHNVEMKDVDKASSIGDKMQSLSKLDLDNIKSYVKAYIAQYPLHESEKGIQEREGGPPQSLNEHKMDAKSDNVVDNAGQSSKVGSNEGRVEECLKDSKKALHNTDEALSKAITLYIPPLPVAYPIGITDIASATLDTYDRQGNTDSQCYISDNVIAAISQVPVCKTNLTYVRKKPSKRNRQPSNLYQSPFVTTLMDHMPKMSSLSSLFGCLLACTAQKLATDIVWNLIDEVYVSINYEGSFHWMLAVIGLKERCIRVYDSLKGHRGHGDEIKKLAKILSTCLTISNFFERKERTDWSLLEVYKEKMEQDAFDIQFVDEIIQQSSGMLDCGLFVSTYAKYLSDRYQIPSSDFDLEKHRTRYASLLCDCGMNKAYNGYVSDNQNSPRPKRIFIPYEDTEIIDVES</sequence>
<dbReference type="Proteomes" id="UP000222542">
    <property type="component" value="Unassembled WGS sequence"/>
</dbReference>
<dbReference type="PANTHER" id="PTHR31470:SF46">
    <property type="entry name" value="ULP1 PROTEASE FAMILY, C-TERMINAL CATALYTIC DOMAIN CONTAINING PROTEIN"/>
    <property type="match status" value="1"/>
</dbReference>
<dbReference type="SUPFAM" id="SSF54001">
    <property type="entry name" value="Cysteine proteinases"/>
    <property type="match status" value="1"/>
</dbReference>